<dbReference type="GO" id="GO:0005886">
    <property type="term" value="C:plasma membrane"/>
    <property type="evidence" value="ECO:0007669"/>
    <property type="project" value="UniProtKB-SubCell"/>
</dbReference>
<dbReference type="EC" id="1.13.11.63" evidence="1"/>
<keyword evidence="3" id="KW-1185">Reference proteome</keyword>
<accession>A0A1C7DBB9</accession>
<name>A0A1C7DBB9_9SPHN</name>
<dbReference type="GO" id="GO:0016121">
    <property type="term" value="P:carotene catabolic process"/>
    <property type="evidence" value="ECO:0007669"/>
    <property type="project" value="UniProtKB-UniRule"/>
</dbReference>
<proteinExistence type="inferred from homology"/>
<protein>
    <recommendedName>
        <fullName evidence="1">Probable beta-carotene 15,15'-dioxygenase</fullName>
        <ecNumber evidence="1">1.13.11.63</ecNumber>
    </recommendedName>
</protein>
<evidence type="ECO:0000256" key="1">
    <source>
        <dbReference type="HAMAP-Rule" id="MF_02093"/>
    </source>
</evidence>
<evidence type="ECO:0000313" key="2">
    <source>
        <dbReference type="EMBL" id="ANU08745.1"/>
    </source>
</evidence>
<feature type="transmembrane region" description="Helical" evidence="1">
    <location>
        <begin position="177"/>
        <end position="201"/>
    </location>
</feature>
<feature type="transmembrane region" description="Helical" evidence="1">
    <location>
        <begin position="151"/>
        <end position="170"/>
    </location>
</feature>
<keyword evidence="1" id="KW-1003">Cell membrane</keyword>
<dbReference type="OrthoDB" id="7429052at2"/>
<dbReference type="InterPro" id="IPR022270">
    <property type="entry name" value="Blh_diox"/>
</dbReference>
<dbReference type="AlphaFoldDB" id="A0A1C7DBB9"/>
<keyword evidence="1" id="KW-0812">Transmembrane</keyword>
<dbReference type="GO" id="GO:0005506">
    <property type="term" value="F:iron ion binding"/>
    <property type="evidence" value="ECO:0007669"/>
    <property type="project" value="UniProtKB-UniRule"/>
</dbReference>
<keyword evidence="1" id="KW-0472">Membrane</keyword>
<organism evidence="2 3">
    <name type="scientific">Paraurantiacibacter namhicola</name>
    <dbReference type="NCBI Taxonomy" id="645517"/>
    <lineage>
        <taxon>Bacteria</taxon>
        <taxon>Pseudomonadati</taxon>
        <taxon>Pseudomonadota</taxon>
        <taxon>Alphaproteobacteria</taxon>
        <taxon>Sphingomonadales</taxon>
        <taxon>Erythrobacteraceae</taxon>
        <taxon>Paraurantiacibacter</taxon>
    </lineage>
</organism>
<dbReference type="HAMAP" id="MF_02093">
    <property type="entry name" value="Beta_carotene_diox"/>
    <property type="match status" value="1"/>
</dbReference>
<comment type="subcellular location">
    <subcellularLocation>
        <location evidence="1">Cell membrane</location>
        <topology evidence="1">Multi-pass membrane protein</topology>
    </subcellularLocation>
</comment>
<evidence type="ECO:0000313" key="3">
    <source>
        <dbReference type="Proteomes" id="UP000092698"/>
    </source>
</evidence>
<feature type="transmembrane region" description="Helical" evidence="1">
    <location>
        <begin position="20"/>
        <end position="53"/>
    </location>
</feature>
<feature type="transmembrane region" description="Helical" evidence="1">
    <location>
        <begin position="236"/>
        <end position="261"/>
    </location>
</feature>
<keyword evidence="1" id="KW-1133">Transmembrane helix</keyword>
<comment type="cofactor">
    <cofactor evidence="1">
        <name>Fe(2+)</name>
        <dbReference type="ChEBI" id="CHEBI:29033"/>
    </cofactor>
</comment>
<keyword evidence="1" id="KW-0479">Metal-binding</keyword>
<keyword evidence="1" id="KW-0560">Oxidoreductase</keyword>
<dbReference type="EMBL" id="CP016545">
    <property type="protein sequence ID" value="ANU08745.1"/>
    <property type="molecule type" value="Genomic_DNA"/>
</dbReference>
<dbReference type="Pfam" id="PF15461">
    <property type="entry name" value="BCD"/>
    <property type="match status" value="1"/>
</dbReference>
<dbReference type="Proteomes" id="UP000092698">
    <property type="component" value="Chromosome"/>
</dbReference>
<dbReference type="GO" id="GO:0003834">
    <property type="term" value="F:beta-carotene 15,15'-dioxygenase activity"/>
    <property type="evidence" value="ECO:0007669"/>
    <property type="project" value="UniProtKB-EC"/>
</dbReference>
<comment type="function">
    <text evidence="1">Catalyzes the cleavage of beta-carotene at its central double bond (15,15') to yield two molecules of all-trans-retinal.</text>
</comment>
<keyword evidence="1" id="KW-0408">Iron</keyword>
<dbReference type="STRING" id="645517.A6F65_02464"/>
<comment type="caution">
    <text evidence="1">Lacks conserved residue(s) required for the propagation of feature annotation.</text>
</comment>
<comment type="similarity">
    <text evidence="1">Belongs to the Brp/Blh beta-carotene diooxygenase family.</text>
</comment>
<reference evidence="2 3" key="1">
    <citation type="submission" date="2016-07" db="EMBL/GenBank/DDBJ databases">
        <title>Complete genome sequence of Altererythrobacter namhicola JCM 16345T, containing esterase-encoding genes.</title>
        <authorList>
            <person name="Cheng H."/>
            <person name="Wu Y.-H."/>
            <person name="Jian S.-L."/>
            <person name="Huo Y.-Y."/>
            <person name="Wang C.-S."/>
            <person name="Xu X.-W."/>
        </authorList>
    </citation>
    <scope>NUCLEOTIDE SEQUENCE [LARGE SCALE GENOMIC DNA]</scope>
    <source>
        <strain evidence="2 3">JCM 16345</strain>
    </source>
</reference>
<sequence>MASAPADHDRRLRAFGRGAALSFGLLSLAALAQLAGTGAAIALGIGFFLAGFAHGAAEHQSGTLRAFRLLDAAAYVLAGLAVAALFLAMPLAGLTLFLLLSAWHFQHSAGGDRLARWAYALTAVGGSALWQGEATAEIFAALLGQPIPQPWMLVLAVAGGAGLVLAIAALGRRPHGWSLIACVAATALLHPVLATGLAFFLGHAWPMQHAQARRFGWSEVIRAAAPTAIPAMLGALAIAAFVLVGILPLVWAAALAFGMATPHILTERLER</sequence>
<gene>
    <name evidence="2" type="ORF">A6F65_02464</name>
</gene>
<feature type="transmembrane region" description="Helical" evidence="1">
    <location>
        <begin position="73"/>
        <end position="102"/>
    </location>
</feature>
<keyword evidence="1" id="KW-0223">Dioxygenase</keyword>
<dbReference type="GO" id="GO:0010436">
    <property type="term" value="F:carotenoid dioxygenase activity"/>
    <property type="evidence" value="ECO:0007669"/>
    <property type="project" value="UniProtKB-UniRule"/>
</dbReference>
<comment type="catalytic activity">
    <reaction evidence="1">
        <text>all-trans-beta-carotene + O2 = 2 all-trans-retinal</text>
        <dbReference type="Rhea" id="RHEA:32887"/>
        <dbReference type="ChEBI" id="CHEBI:15379"/>
        <dbReference type="ChEBI" id="CHEBI:17579"/>
        <dbReference type="ChEBI" id="CHEBI:17898"/>
        <dbReference type="EC" id="1.13.11.63"/>
    </reaction>
</comment>
<dbReference type="KEGG" id="anh:A6F65_02464"/>